<protein>
    <recommendedName>
        <fullName evidence="3">Lipoprotein</fullName>
    </recommendedName>
</protein>
<name>A0A250FU11_9FLAO</name>
<evidence type="ECO:0000313" key="2">
    <source>
        <dbReference type="Proteomes" id="UP000217348"/>
    </source>
</evidence>
<dbReference type="OrthoDB" id="5984340at2"/>
<dbReference type="Proteomes" id="UP000217348">
    <property type="component" value="Chromosome"/>
</dbReference>
<organism evidence="1 2">
    <name type="scientific">Capnocytophaga stomatis</name>
    <dbReference type="NCBI Taxonomy" id="1848904"/>
    <lineage>
        <taxon>Bacteria</taxon>
        <taxon>Pseudomonadati</taxon>
        <taxon>Bacteroidota</taxon>
        <taxon>Flavobacteriia</taxon>
        <taxon>Flavobacteriales</taxon>
        <taxon>Flavobacteriaceae</taxon>
        <taxon>Capnocytophaga</taxon>
    </lineage>
</organism>
<evidence type="ECO:0008006" key="3">
    <source>
        <dbReference type="Google" id="ProtNLM"/>
    </source>
</evidence>
<gene>
    <name evidence="1" type="ORF">CGC58_01420</name>
</gene>
<dbReference type="RefSeq" id="WP_095894789.1">
    <property type="nucleotide sequence ID" value="NZ_CP022387.1"/>
</dbReference>
<accession>A0A250FU11</accession>
<sequence length="408" mass="47131">MRNILFLLLLFLCSCDFSSNKKQESKESVSSNQMYENETSKNDSITEVTYIKSFFNEDLPLEIHQISEKEFHTAQSKALKSDSIPKITNFAQAEKHLKDIVTFRKDRDWTHFPQEIRFRNGTKLDTIYDLLNEIGFVAYFPTEDILLFEGGHSSDVSFNLSNGKETEEVGNPEFVIASPNNKVRLNGYYGGQECVFYFIQQYKNGQWQKTINLDHIFEKITTKMLCNLSAFWADDTTLYLAHPNYDEQGTMEFIHYKIILKPTISDVTWSDFPTISFPKKEQTNADNYDLLPALSANQARLLLSGLFPDAENFKRVYSVPFSDDFTSVVVAFQQGEHQFSTILFNLDKNNQIIDYLLIAYDEIAESAVFTESVLNKDSIVVRKEFYENAITFTYEISPKGEFVLKKVK</sequence>
<dbReference type="EMBL" id="CP022387">
    <property type="protein sequence ID" value="ATA88511.1"/>
    <property type="molecule type" value="Genomic_DNA"/>
</dbReference>
<dbReference type="AlphaFoldDB" id="A0A250FU11"/>
<dbReference type="PROSITE" id="PS51257">
    <property type="entry name" value="PROKAR_LIPOPROTEIN"/>
    <property type="match status" value="1"/>
</dbReference>
<dbReference type="KEGG" id="csto:CGC58_01420"/>
<proteinExistence type="predicted"/>
<reference evidence="2" key="1">
    <citation type="submission" date="2017-06" db="EMBL/GenBank/DDBJ databases">
        <title>Capnocytophaga spp. assemblies.</title>
        <authorList>
            <person name="Gulvik C.A."/>
        </authorList>
    </citation>
    <scope>NUCLEOTIDE SEQUENCE [LARGE SCALE GENOMIC DNA]</scope>
    <source>
        <strain evidence="2">H2177</strain>
    </source>
</reference>
<evidence type="ECO:0000313" key="1">
    <source>
        <dbReference type="EMBL" id="ATA88511.1"/>
    </source>
</evidence>